<protein>
    <recommendedName>
        <fullName evidence="3">Tetratricopeptide repeat protein</fullName>
    </recommendedName>
</protein>
<dbReference type="RefSeq" id="WP_406581101.1">
    <property type="nucleotide sequence ID" value="NZ_JBJHQH010000009.1"/>
</dbReference>
<dbReference type="SUPFAM" id="SSF48452">
    <property type="entry name" value="TPR-like"/>
    <property type="match status" value="1"/>
</dbReference>
<dbReference type="EMBL" id="JBJHQH010000009">
    <property type="protein sequence ID" value="MFK9092523.1"/>
    <property type="molecule type" value="Genomic_DNA"/>
</dbReference>
<name>A0ABW8RGA7_9BACI</name>
<organism evidence="1 2">
    <name type="scientific">Bacillus salipaludis</name>
    <dbReference type="NCBI Taxonomy" id="2547811"/>
    <lineage>
        <taxon>Bacteria</taxon>
        <taxon>Bacillati</taxon>
        <taxon>Bacillota</taxon>
        <taxon>Bacilli</taxon>
        <taxon>Bacillales</taxon>
        <taxon>Bacillaceae</taxon>
        <taxon>Bacillus</taxon>
    </lineage>
</organism>
<dbReference type="InterPro" id="IPR011990">
    <property type="entry name" value="TPR-like_helical_dom_sf"/>
</dbReference>
<dbReference type="Gene3D" id="1.25.40.10">
    <property type="entry name" value="Tetratricopeptide repeat domain"/>
    <property type="match status" value="1"/>
</dbReference>
<keyword evidence="2" id="KW-1185">Reference proteome</keyword>
<accession>A0ABW8RGA7</accession>
<evidence type="ECO:0000313" key="1">
    <source>
        <dbReference type="EMBL" id="MFK9092523.1"/>
    </source>
</evidence>
<sequence>MNHLSIDHLLDMEDNWLEREGFDEGDERNAWLEEGIKLYTQFHELDKKETRYSIMLADLYLQLGKDKKIRQGNYHAEYNILRNATIFSPNKSDAFYHLSFVFAKEERKCEAVLFYGKEALEKGIEGSKRINCYVM</sequence>
<reference evidence="1 2" key="1">
    <citation type="submission" date="2024-11" db="EMBL/GenBank/DDBJ databases">
        <authorList>
            <person name="Lucas J.A."/>
        </authorList>
    </citation>
    <scope>NUCLEOTIDE SEQUENCE [LARGE SCALE GENOMIC DNA]</scope>
    <source>
        <strain evidence="1 2">Z 5.4</strain>
    </source>
</reference>
<dbReference type="Proteomes" id="UP001623041">
    <property type="component" value="Unassembled WGS sequence"/>
</dbReference>
<comment type="caution">
    <text evidence="1">The sequence shown here is derived from an EMBL/GenBank/DDBJ whole genome shotgun (WGS) entry which is preliminary data.</text>
</comment>
<evidence type="ECO:0008006" key="3">
    <source>
        <dbReference type="Google" id="ProtNLM"/>
    </source>
</evidence>
<gene>
    <name evidence="1" type="ORF">ACJEBI_13625</name>
</gene>
<evidence type="ECO:0000313" key="2">
    <source>
        <dbReference type="Proteomes" id="UP001623041"/>
    </source>
</evidence>
<proteinExistence type="predicted"/>